<dbReference type="EMBL" id="PQFF01000107">
    <property type="protein sequence ID" value="RHZ81963.1"/>
    <property type="molecule type" value="Genomic_DNA"/>
</dbReference>
<evidence type="ECO:0000313" key="3">
    <source>
        <dbReference type="Proteomes" id="UP000266861"/>
    </source>
</evidence>
<evidence type="ECO:0000313" key="2">
    <source>
        <dbReference type="EMBL" id="RHZ81963.1"/>
    </source>
</evidence>
<feature type="transmembrane region" description="Helical" evidence="1">
    <location>
        <begin position="12"/>
        <end position="33"/>
    </location>
</feature>
<keyword evidence="3" id="KW-1185">Reference proteome</keyword>
<reference evidence="2 3" key="1">
    <citation type="submission" date="2018-08" db="EMBL/GenBank/DDBJ databases">
        <title>Genome and evolution of the arbuscular mycorrhizal fungus Diversispora epigaea (formerly Glomus versiforme) and its bacterial endosymbionts.</title>
        <authorList>
            <person name="Sun X."/>
            <person name="Fei Z."/>
            <person name="Harrison M."/>
        </authorList>
    </citation>
    <scope>NUCLEOTIDE SEQUENCE [LARGE SCALE GENOMIC DNA]</scope>
    <source>
        <strain evidence="2 3">IT104</strain>
    </source>
</reference>
<dbReference type="AlphaFoldDB" id="A0A397JAE2"/>
<accession>A0A397JAE2</accession>
<gene>
    <name evidence="2" type="ORF">Glove_115g56</name>
</gene>
<keyword evidence="1" id="KW-0812">Transmembrane</keyword>
<organism evidence="2 3">
    <name type="scientific">Diversispora epigaea</name>
    <dbReference type="NCBI Taxonomy" id="1348612"/>
    <lineage>
        <taxon>Eukaryota</taxon>
        <taxon>Fungi</taxon>
        <taxon>Fungi incertae sedis</taxon>
        <taxon>Mucoromycota</taxon>
        <taxon>Glomeromycotina</taxon>
        <taxon>Glomeromycetes</taxon>
        <taxon>Diversisporales</taxon>
        <taxon>Diversisporaceae</taxon>
        <taxon>Diversispora</taxon>
    </lineage>
</organism>
<sequence>MSFPKYQPQPQLITVGNFVPPLYYGPFAIYLSASEVINKMYKKFFNTKTWFSGSSIMGFDNENILEQFLYGVPFQPFKIQVDALSIFISKLDITNTKNGNSIQSGYQASVTSKFQKK</sequence>
<evidence type="ECO:0000256" key="1">
    <source>
        <dbReference type="SAM" id="Phobius"/>
    </source>
</evidence>
<name>A0A397JAE2_9GLOM</name>
<comment type="caution">
    <text evidence="2">The sequence shown here is derived from an EMBL/GenBank/DDBJ whole genome shotgun (WGS) entry which is preliminary data.</text>
</comment>
<dbReference type="OrthoDB" id="2310077at2759"/>
<dbReference type="Proteomes" id="UP000266861">
    <property type="component" value="Unassembled WGS sequence"/>
</dbReference>
<protein>
    <submittedName>
        <fullName evidence="2">Uncharacterized protein</fullName>
    </submittedName>
</protein>
<keyword evidence="1" id="KW-0472">Membrane</keyword>
<proteinExistence type="predicted"/>
<keyword evidence="1" id="KW-1133">Transmembrane helix</keyword>